<dbReference type="InterPro" id="IPR015847">
    <property type="entry name" value="ExoRNase_PH_dom2"/>
</dbReference>
<comment type="similarity">
    <text evidence="3">Belongs to the RNase PH family.</text>
</comment>
<dbReference type="Gene3D" id="3.30.230.70">
    <property type="entry name" value="GHMP Kinase, N-terminal domain"/>
    <property type="match status" value="1"/>
</dbReference>
<dbReference type="InterPro" id="IPR036345">
    <property type="entry name" value="ExoRNase_PH_dom2_sf"/>
</dbReference>
<evidence type="ECO:0000256" key="3">
    <source>
        <dbReference type="ARBA" id="ARBA00006678"/>
    </source>
</evidence>
<dbReference type="InterPro" id="IPR001247">
    <property type="entry name" value="ExoRNase_PH_dom1"/>
</dbReference>
<dbReference type="GO" id="GO:0000176">
    <property type="term" value="C:nuclear exosome (RNase complex)"/>
    <property type="evidence" value="ECO:0007669"/>
    <property type="project" value="TreeGrafter"/>
</dbReference>
<reference evidence="12 13" key="1">
    <citation type="journal article" date="2018" name="Genome Biol. Evol.">
        <title>Multiple Roots of Fruiting Body Formation in Amoebozoa.</title>
        <authorList>
            <person name="Hillmann F."/>
            <person name="Forbes G."/>
            <person name="Novohradska S."/>
            <person name="Ferling I."/>
            <person name="Riege K."/>
            <person name="Groth M."/>
            <person name="Westermann M."/>
            <person name="Marz M."/>
            <person name="Spaller T."/>
            <person name="Winckler T."/>
            <person name="Schaap P."/>
            <person name="Glockner G."/>
        </authorList>
    </citation>
    <scope>NUCLEOTIDE SEQUENCE [LARGE SCALE GENOMIC DNA]</scope>
    <source>
        <strain evidence="12 13">Jena</strain>
    </source>
</reference>
<feature type="domain" description="Exoribonuclease phosphorolytic" evidence="11">
    <location>
        <begin position="196"/>
        <end position="262"/>
    </location>
</feature>
<dbReference type="GO" id="GO:0035925">
    <property type="term" value="F:mRNA 3'-UTR AU-rich region binding"/>
    <property type="evidence" value="ECO:0007669"/>
    <property type="project" value="TreeGrafter"/>
</dbReference>
<evidence type="ECO:0000259" key="10">
    <source>
        <dbReference type="Pfam" id="PF01138"/>
    </source>
</evidence>
<dbReference type="GO" id="GO:0034476">
    <property type="term" value="P:U5 snRNA 3'-end processing"/>
    <property type="evidence" value="ECO:0007669"/>
    <property type="project" value="TreeGrafter"/>
</dbReference>
<evidence type="ECO:0000256" key="1">
    <source>
        <dbReference type="ARBA" id="ARBA00004496"/>
    </source>
</evidence>
<dbReference type="Proteomes" id="UP000241769">
    <property type="component" value="Unassembled WGS sequence"/>
</dbReference>
<dbReference type="Pfam" id="PF03725">
    <property type="entry name" value="RNase_PH_C"/>
    <property type="match status" value="1"/>
</dbReference>
<evidence type="ECO:0000256" key="6">
    <source>
        <dbReference type="ARBA" id="ARBA00022552"/>
    </source>
</evidence>
<dbReference type="GO" id="GO:0000177">
    <property type="term" value="C:cytoplasmic exosome (RNase complex)"/>
    <property type="evidence" value="ECO:0007669"/>
    <property type="project" value="TreeGrafter"/>
</dbReference>
<keyword evidence="6" id="KW-0698">rRNA processing</keyword>
<dbReference type="GO" id="GO:0034473">
    <property type="term" value="P:U1 snRNA 3'-end processing"/>
    <property type="evidence" value="ECO:0007669"/>
    <property type="project" value="TreeGrafter"/>
</dbReference>
<gene>
    <name evidence="12" type="ORF">PROFUN_13330</name>
</gene>
<comment type="subcellular location">
    <subcellularLocation>
        <location evidence="1">Cytoplasm</location>
    </subcellularLocation>
    <subcellularLocation>
        <location evidence="2">Nucleus</location>
        <location evidence="2">Nucleolus</location>
    </subcellularLocation>
</comment>
<sequence>MSKAILKSEGIVSLNESKFITEGLRENLRVDGRRPHDMRRLNINFDSGVTGHVEVQLGGTRVLTSVRADIVEPFPERPTEGFFHFNVEFSPMADPNFEQGKQSDQFIELGRVVERGLRESRAIDSEALCIIASEKVWSVRCDIHILDHVGNLTDCASIATIAALMHFRRPSTTVTGSQVTVHPPGEKEPVPLSIHHFPVCITFGFFEENGVTVLDPHLKEELIMDGQMTLTLNSHREICSIQKAGGTAVSMETLSQCLRIAAVKVLSSTYSSVLLYQVEEITGIIQKALEEDAAKRRKLRS</sequence>
<dbReference type="InterPro" id="IPR050590">
    <property type="entry name" value="Exosome_comp_Rrp42_subfam"/>
</dbReference>
<dbReference type="STRING" id="1890364.A0A2P6N4M7"/>
<keyword evidence="9" id="KW-0539">Nucleus</keyword>
<evidence type="ECO:0000256" key="8">
    <source>
        <dbReference type="ARBA" id="ARBA00022884"/>
    </source>
</evidence>
<dbReference type="InterPro" id="IPR033100">
    <property type="entry name" value="Rrp45"/>
</dbReference>
<dbReference type="PANTHER" id="PTHR11097:SF14">
    <property type="entry name" value="EXOSOME COMPLEX COMPONENT RRP45"/>
    <property type="match status" value="1"/>
</dbReference>
<dbReference type="Pfam" id="PF01138">
    <property type="entry name" value="RNase_PH"/>
    <property type="match status" value="1"/>
</dbReference>
<evidence type="ECO:0000313" key="13">
    <source>
        <dbReference type="Proteomes" id="UP000241769"/>
    </source>
</evidence>
<dbReference type="GO" id="GO:0034475">
    <property type="term" value="P:U4 snRNA 3'-end processing"/>
    <property type="evidence" value="ECO:0007669"/>
    <property type="project" value="TreeGrafter"/>
</dbReference>
<evidence type="ECO:0000256" key="2">
    <source>
        <dbReference type="ARBA" id="ARBA00004604"/>
    </source>
</evidence>
<dbReference type="SUPFAM" id="SSF55666">
    <property type="entry name" value="Ribonuclease PH domain 2-like"/>
    <property type="match status" value="1"/>
</dbReference>
<evidence type="ECO:0000313" key="12">
    <source>
        <dbReference type="EMBL" id="PRP78891.1"/>
    </source>
</evidence>
<evidence type="ECO:0000256" key="4">
    <source>
        <dbReference type="ARBA" id="ARBA00019572"/>
    </source>
</evidence>
<dbReference type="OrthoDB" id="10264038at2759"/>
<keyword evidence="13" id="KW-1185">Reference proteome</keyword>
<dbReference type="GO" id="GO:0005730">
    <property type="term" value="C:nucleolus"/>
    <property type="evidence" value="ECO:0007669"/>
    <property type="project" value="UniProtKB-SubCell"/>
</dbReference>
<name>A0A2P6N4M7_9EUKA</name>
<dbReference type="GO" id="GO:0071028">
    <property type="term" value="P:nuclear mRNA surveillance"/>
    <property type="evidence" value="ECO:0007669"/>
    <property type="project" value="TreeGrafter"/>
</dbReference>
<evidence type="ECO:0000256" key="9">
    <source>
        <dbReference type="ARBA" id="ARBA00023242"/>
    </source>
</evidence>
<evidence type="ECO:0000259" key="11">
    <source>
        <dbReference type="Pfam" id="PF03725"/>
    </source>
</evidence>
<dbReference type="AlphaFoldDB" id="A0A2P6N4M7"/>
<comment type="caution">
    <text evidence="12">The sequence shown here is derived from an EMBL/GenBank/DDBJ whole genome shotgun (WGS) entry which is preliminary data.</text>
</comment>
<dbReference type="PANTHER" id="PTHR11097">
    <property type="entry name" value="EXOSOME COMPLEX EXONUCLEASE RIBOSOMAL RNA PROCESSING PROTEIN"/>
    <property type="match status" value="1"/>
</dbReference>
<keyword evidence="8" id="KW-0694">RNA-binding</keyword>
<dbReference type="GO" id="GO:0016075">
    <property type="term" value="P:rRNA catabolic process"/>
    <property type="evidence" value="ECO:0007669"/>
    <property type="project" value="TreeGrafter"/>
</dbReference>
<feature type="domain" description="Exoribonuclease phosphorolytic" evidence="10">
    <location>
        <begin position="38"/>
        <end position="170"/>
    </location>
</feature>
<dbReference type="CDD" id="cd11368">
    <property type="entry name" value="RNase_PH_RRP45"/>
    <property type="match status" value="1"/>
</dbReference>
<evidence type="ECO:0000256" key="7">
    <source>
        <dbReference type="ARBA" id="ARBA00022835"/>
    </source>
</evidence>
<accession>A0A2P6N4M7</accession>
<protein>
    <recommendedName>
        <fullName evidence="4">Exosome complex component RRP45</fullName>
    </recommendedName>
</protein>
<dbReference type="InterPro" id="IPR027408">
    <property type="entry name" value="PNPase/RNase_PH_dom_sf"/>
</dbReference>
<evidence type="ECO:0000256" key="5">
    <source>
        <dbReference type="ARBA" id="ARBA00022490"/>
    </source>
</evidence>
<dbReference type="GO" id="GO:0000467">
    <property type="term" value="P:exonucleolytic trimming to generate mature 3'-end of 5.8S rRNA from tricistronic rRNA transcript (SSU-rRNA, 5.8S rRNA, LSU-rRNA)"/>
    <property type="evidence" value="ECO:0007669"/>
    <property type="project" value="TreeGrafter"/>
</dbReference>
<dbReference type="EMBL" id="MDYQ01000206">
    <property type="protein sequence ID" value="PRP78891.1"/>
    <property type="molecule type" value="Genomic_DNA"/>
</dbReference>
<dbReference type="InterPro" id="IPR020568">
    <property type="entry name" value="Ribosomal_Su5_D2-typ_SF"/>
</dbReference>
<dbReference type="GO" id="GO:0071038">
    <property type="term" value="P:TRAMP-dependent tRNA surveillance pathway"/>
    <property type="evidence" value="ECO:0007669"/>
    <property type="project" value="TreeGrafter"/>
</dbReference>
<dbReference type="SUPFAM" id="SSF54211">
    <property type="entry name" value="Ribosomal protein S5 domain 2-like"/>
    <property type="match status" value="1"/>
</dbReference>
<dbReference type="FunFam" id="3.30.230.70:FF:000005">
    <property type="entry name" value="Exosome complex component RRP45"/>
    <property type="match status" value="1"/>
</dbReference>
<organism evidence="12 13">
    <name type="scientific">Planoprotostelium fungivorum</name>
    <dbReference type="NCBI Taxonomy" id="1890364"/>
    <lineage>
        <taxon>Eukaryota</taxon>
        <taxon>Amoebozoa</taxon>
        <taxon>Evosea</taxon>
        <taxon>Variosea</taxon>
        <taxon>Cavosteliida</taxon>
        <taxon>Cavosteliaceae</taxon>
        <taxon>Planoprotostelium</taxon>
    </lineage>
</organism>
<keyword evidence="7" id="KW-0271">Exosome</keyword>
<dbReference type="InParanoid" id="A0A2P6N4M7"/>
<keyword evidence="5" id="KW-0963">Cytoplasm</keyword>
<proteinExistence type="inferred from homology"/>
<dbReference type="GO" id="GO:0071035">
    <property type="term" value="P:nuclear polyadenylation-dependent rRNA catabolic process"/>
    <property type="evidence" value="ECO:0007669"/>
    <property type="project" value="TreeGrafter"/>
</dbReference>